<evidence type="ECO:0000313" key="7">
    <source>
        <dbReference type="Proteomes" id="UP000006718"/>
    </source>
</evidence>
<feature type="compositionally biased region" description="Polar residues" evidence="4">
    <location>
        <begin position="595"/>
        <end position="604"/>
    </location>
</feature>
<dbReference type="HOGENOM" id="CLU_038583_0_0_1"/>
<dbReference type="GeneTree" id="ENSGT00390000014062"/>
<dbReference type="eggNOG" id="ENOG502S0AG">
    <property type="taxonomic scope" value="Eukaryota"/>
</dbReference>
<dbReference type="SMART" id="SM01082">
    <property type="entry name" value="CHZ"/>
    <property type="match status" value="1"/>
</dbReference>
<name>F6UD07_MACMU</name>
<dbReference type="PaxDb" id="9544-ENSMMUP00000026686"/>
<dbReference type="GO" id="GO:0000511">
    <property type="term" value="F:H2A-H2B histone complex chaperone activity"/>
    <property type="evidence" value="ECO:0007669"/>
    <property type="project" value="Ensembl"/>
</dbReference>
<dbReference type="PANTHER" id="PTHR15410">
    <property type="entry name" value="HIRA-INTERACTING PROTEIN 3"/>
    <property type="match status" value="1"/>
</dbReference>
<feature type="compositionally biased region" description="Basic and acidic residues" evidence="4">
    <location>
        <begin position="513"/>
        <end position="531"/>
    </location>
</feature>
<reference evidence="6" key="4">
    <citation type="submission" date="2025-09" db="UniProtKB">
        <authorList>
            <consortium name="Ensembl"/>
        </authorList>
    </citation>
    <scope>IDENTIFICATION</scope>
    <source>
        <strain evidence="6">17573</strain>
    </source>
</reference>
<dbReference type="OMA" id="NEMQEFT"/>
<dbReference type="ExpressionAtlas" id="F6UD07">
    <property type="expression patterns" value="baseline"/>
</dbReference>
<feature type="compositionally biased region" description="Basic residues" evidence="4">
    <location>
        <begin position="629"/>
        <end position="640"/>
    </location>
</feature>
<feature type="compositionally biased region" description="Basic and acidic residues" evidence="4">
    <location>
        <begin position="455"/>
        <end position="470"/>
    </location>
</feature>
<dbReference type="AlphaFoldDB" id="F6UD07"/>
<evidence type="ECO:0000256" key="2">
    <source>
        <dbReference type="ARBA" id="ARBA00023186"/>
    </source>
</evidence>
<feature type="region of interest" description="Disordered" evidence="4">
    <location>
        <begin position="313"/>
        <end position="670"/>
    </location>
</feature>
<feature type="domain" description="Histone chaperone" evidence="5">
    <location>
        <begin position="728"/>
        <end position="764"/>
    </location>
</feature>
<dbReference type="InParanoid" id="F6UD07"/>
<evidence type="ECO:0000256" key="3">
    <source>
        <dbReference type="ARBA" id="ARBA00023242"/>
    </source>
</evidence>
<evidence type="ECO:0000256" key="4">
    <source>
        <dbReference type="SAM" id="MobiDB-lite"/>
    </source>
</evidence>
<feature type="compositionally biased region" description="Basic and acidic residues" evidence="4">
    <location>
        <begin position="659"/>
        <end position="669"/>
    </location>
</feature>
<dbReference type="InterPro" id="IPR037647">
    <property type="entry name" value="HIRIP3"/>
</dbReference>
<sequence>MMSWSLWDVDHQVIGSGAQLLQSRYPKQALPRRSRLHFRRLCKAVPPGLQLPAYRAPRRRHRTGRPAEEYWERSAVASGCVWGWRSSDAVTPQKWRTLEGAVPDSNVLRHLKPQKDFPPRFLVSSRGCLFSSALRNNSGLAGARDHEGRQSRGLITFHPTVAGAELVSNEKFKNDSFQERVGSARPSNCPRKTSLVWQSYRPTRSAAKGQRSLAPRCRSTARARTAVKRADGGREEKKAGAANPGLSKMAREKEMQEFTRSFFRGRPDLSTLTHSIVRRRYLAHSGRDHLEPEEKQALKRLVEEELLKMQVDEAASREDKLDLTKKGKRPPTPCSDPERKRFRFNSESESGSEASSPDYFGPPAKNGVAAEVSPAKEENPRRASKKAVEESSDEELQRDLPAQRGEESSEEEEKGDKRKKPVAKKQAPGNASVSRKQAREESEESEEEPVQRTAKKVEGNKGTKSLKESEQLSEEEEEILAGKKEHRGEEEKEGEKEKEDWKPRARSNGGRKSAREERSCKPKSQAERLMGDSDIEEEQKEAAGSGDDSGRDGEPPVQKRSKDRTQLKDGKGLSGSSEDEEDSGKGEPTAKGSRKTATLRSTSGEESDLEREVSDIEAGGGPQGERKNRSSKKSSRKGRTRSSSSSSDGSPEAKGGKAGSDRRGEDHPAVMRLKRYIRACGAHRNYKKLLGSCCSHKERLSILRAELEALGMKGTPSLEKCRALKEQREEAAEVASLDVANIISGSGRPRRRTAWNPLGEAAPPGELYRRTLDSDEERPRPAPPDWSHMRGIISSDGESN</sequence>
<dbReference type="Proteomes" id="UP000006718">
    <property type="component" value="Chromosome 20"/>
</dbReference>
<keyword evidence="3" id="KW-0539">Nucleus</keyword>
<dbReference type="Bgee" id="ENSMMUG00000020275">
    <property type="expression patterns" value="Expressed in testis and 21 other cell types or tissues"/>
</dbReference>
<dbReference type="InterPro" id="IPR019098">
    <property type="entry name" value="Histone_chaperone_domain_CHZ"/>
</dbReference>
<feature type="compositionally biased region" description="Basic and acidic residues" evidence="4">
    <location>
        <begin position="767"/>
        <end position="780"/>
    </location>
</feature>
<feature type="compositionally biased region" description="Basic and acidic residues" evidence="4">
    <location>
        <begin position="374"/>
        <end position="389"/>
    </location>
</feature>
<dbReference type="Pfam" id="PF09649">
    <property type="entry name" value="CHZ"/>
    <property type="match status" value="1"/>
</dbReference>
<reference evidence="6" key="3">
    <citation type="submission" date="2025-08" db="UniProtKB">
        <authorList>
            <consortium name="Ensembl"/>
        </authorList>
    </citation>
    <scope>IDENTIFICATION</scope>
    <source>
        <strain evidence="6">17573</strain>
    </source>
</reference>
<dbReference type="PANTHER" id="PTHR15410:SF2">
    <property type="entry name" value="HIRA-INTERACTING PROTEIN 3"/>
    <property type="match status" value="1"/>
</dbReference>
<feature type="compositionally biased region" description="Low complexity" evidence="4">
    <location>
        <begin position="347"/>
        <end position="356"/>
    </location>
</feature>
<dbReference type="SMR" id="F6UD07"/>
<feature type="compositionally biased region" description="Basic and acidic residues" evidence="4">
    <location>
        <begin position="313"/>
        <end position="325"/>
    </location>
</feature>
<reference evidence="6" key="2">
    <citation type="submission" date="2019-01" db="EMBL/GenBank/DDBJ databases">
        <authorList>
            <person name="Graves T."/>
            <person name="Eichler E.E."/>
            <person name="Wilson R.K."/>
        </authorList>
    </citation>
    <scope>NUCLEOTIDE SEQUENCE [LARGE SCALE GENOMIC DNA]</scope>
    <source>
        <strain evidence="6">17573</strain>
    </source>
</reference>
<comment type="subcellular location">
    <subcellularLocation>
        <location evidence="1">Nucleus</location>
    </subcellularLocation>
</comment>
<dbReference type="FunCoup" id="F6UD07">
    <property type="interactions" value="2471"/>
</dbReference>
<dbReference type="VGNC" id="VGNC:73473">
    <property type="gene designation" value="HIRIP3"/>
</dbReference>
<evidence type="ECO:0000313" key="6">
    <source>
        <dbReference type="Ensembl" id="ENSMMUP00000026686.4"/>
    </source>
</evidence>
<protein>
    <submittedName>
        <fullName evidence="6">HIRA interacting protein 3</fullName>
    </submittedName>
</protein>
<dbReference type="VEuPathDB" id="HostDB:ENSMMUG00000020275"/>
<proteinExistence type="predicted"/>
<dbReference type="GO" id="GO:0005730">
    <property type="term" value="C:nucleolus"/>
    <property type="evidence" value="ECO:0007669"/>
    <property type="project" value="Ensembl"/>
</dbReference>
<organism evidence="6 7">
    <name type="scientific">Macaca mulatta</name>
    <name type="common">Rhesus macaque</name>
    <dbReference type="NCBI Taxonomy" id="9544"/>
    <lineage>
        <taxon>Eukaryota</taxon>
        <taxon>Metazoa</taxon>
        <taxon>Chordata</taxon>
        <taxon>Craniata</taxon>
        <taxon>Vertebrata</taxon>
        <taxon>Euteleostomi</taxon>
        <taxon>Mammalia</taxon>
        <taxon>Eutheria</taxon>
        <taxon>Euarchontoglires</taxon>
        <taxon>Primates</taxon>
        <taxon>Haplorrhini</taxon>
        <taxon>Catarrhini</taxon>
        <taxon>Cercopithecidae</taxon>
        <taxon>Cercopithecinae</taxon>
        <taxon>Macaca</taxon>
    </lineage>
</organism>
<reference evidence="7" key="1">
    <citation type="journal article" date="2007" name="Science">
        <title>Evolutionary and biomedical insights from the rhesus macaque genome.</title>
        <authorList>
            <person name="Gibbs R.A."/>
            <person name="Rogers J."/>
            <person name="Katze M.G."/>
            <person name="Bumgarner R."/>
            <person name="Weinstock G.M."/>
            <person name="Mardis E.R."/>
            <person name="Remington K.A."/>
            <person name="Strausberg R.L."/>
            <person name="Venter J.C."/>
            <person name="Wilson R.K."/>
            <person name="Batzer M.A."/>
            <person name="Bustamante C.D."/>
            <person name="Eichler E.E."/>
            <person name="Hahn M.W."/>
            <person name="Hardison R.C."/>
            <person name="Makova K.D."/>
            <person name="Miller W."/>
            <person name="Milosavljevic A."/>
            <person name="Palermo R.E."/>
            <person name="Siepel A."/>
            <person name="Sikela J.M."/>
            <person name="Attaway T."/>
            <person name="Bell S."/>
            <person name="Bernard K.E."/>
            <person name="Buhay C.J."/>
            <person name="Chandrabose M.N."/>
            <person name="Dao M."/>
            <person name="Davis C."/>
            <person name="Delehaunty K.D."/>
            <person name="Ding Y."/>
            <person name="Dinh H.H."/>
            <person name="Dugan-Rocha S."/>
            <person name="Fulton L.A."/>
            <person name="Gabisi R.A."/>
            <person name="Garner T.T."/>
            <person name="Godfrey J."/>
            <person name="Hawes A.C."/>
            <person name="Hernandez J."/>
            <person name="Hines S."/>
            <person name="Holder M."/>
            <person name="Hume J."/>
            <person name="Jhangiani S.N."/>
            <person name="Joshi V."/>
            <person name="Khan Z.M."/>
            <person name="Kirkness E.F."/>
            <person name="Cree A."/>
            <person name="Fowler R.G."/>
            <person name="Lee S."/>
            <person name="Lewis L.R."/>
            <person name="Li Z."/>
            <person name="Liu Y.-S."/>
            <person name="Moore S.M."/>
            <person name="Muzny D."/>
            <person name="Nazareth L.V."/>
            <person name="Ngo D.N."/>
            <person name="Okwuonu G.O."/>
            <person name="Pai G."/>
            <person name="Parker D."/>
            <person name="Paul H.A."/>
            <person name="Pfannkoch C."/>
            <person name="Pohl C.S."/>
            <person name="Rogers Y.-H.C."/>
            <person name="Ruiz S.J."/>
            <person name="Sabo A."/>
            <person name="Santibanez J."/>
            <person name="Schneider B.W."/>
            <person name="Smith S.M."/>
            <person name="Sodergren E."/>
            <person name="Svatek A.F."/>
            <person name="Utterback T.R."/>
            <person name="Vattathil S."/>
            <person name="Warren W."/>
            <person name="White C.S."/>
            <person name="Chinwalla A.T."/>
            <person name="Feng Y."/>
            <person name="Halpern A.L."/>
            <person name="Hillier L.W."/>
            <person name="Huang X."/>
            <person name="Minx P."/>
            <person name="Nelson J.O."/>
            <person name="Pepin K.H."/>
            <person name="Qin X."/>
            <person name="Sutton G.G."/>
            <person name="Venter E."/>
            <person name="Walenz B.P."/>
            <person name="Wallis J.W."/>
            <person name="Worley K.C."/>
            <person name="Yang S.-P."/>
            <person name="Jones S.M."/>
            <person name="Marra M.A."/>
            <person name="Rocchi M."/>
            <person name="Schein J.E."/>
            <person name="Baertsch R."/>
            <person name="Clarke L."/>
            <person name="Csuros M."/>
            <person name="Glasscock J."/>
            <person name="Harris R.A."/>
            <person name="Havlak P."/>
            <person name="Jackson A.R."/>
            <person name="Jiang H."/>
            <person name="Liu Y."/>
            <person name="Messina D.N."/>
            <person name="Shen Y."/>
            <person name="Song H.X.-Z."/>
            <person name="Wylie T."/>
            <person name="Zhang L."/>
            <person name="Birney E."/>
            <person name="Han K."/>
            <person name="Konkel M.K."/>
            <person name="Lee J."/>
            <person name="Smit A.F.A."/>
            <person name="Ullmer B."/>
            <person name="Wang H."/>
            <person name="Xing J."/>
            <person name="Burhans R."/>
            <person name="Cheng Z."/>
            <person name="Karro J.E."/>
            <person name="Ma J."/>
            <person name="Raney B."/>
            <person name="She X."/>
            <person name="Cox M.J."/>
            <person name="Demuth J.P."/>
            <person name="Dumas L.J."/>
            <person name="Han S.-G."/>
            <person name="Hopkins J."/>
            <person name="Karimpour-Fard A."/>
            <person name="Kim Y.H."/>
            <person name="Pollack J.R."/>
            <person name="Vinar T."/>
            <person name="Addo-Quaye C."/>
            <person name="Degenhardt J."/>
            <person name="Denby A."/>
            <person name="Hubisz M.J."/>
            <person name="Indap A."/>
            <person name="Kosiol C."/>
            <person name="Lahn B.T."/>
            <person name="Lawson H.A."/>
            <person name="Marklein A."/>
            <person name="Nielsen R."/>
            <person name="Vallender E.J."/>
            <person name="Clark A.G."/>
            <person name="Ferguson B."/>
            <person name="Hernandez R.D."/>
            <person name="Hirani K."/>
            <person name="Kehrer-Sawatzki H."/>
            <person name="Kolb J."/>
            <person name="Patil S."/>
            <person name="Pu L.-L."/>
            <person name="Ren Y."/>
            <person name="Smith D.G."/>
            <person name="Wheeler D.A."/>
            <person name="Schenck I."/>
            <person name="Ball E.V."/>
            <person name="Chen R."/>
            <person name="Cooper D.N."/>
            <person name="Giardine B."/>
            <person name="Hsu F."/>
            <person name="Kent W.J."/>
            <person name="Lesk A."/>
            <person name="Nelson D.L."/>
            <person name="O'brien W.E."/>
            <person name="Pruefer K."/>
            <person name="Stenson P.D."/>
            <person name="Wallace J.C."/>
            <person name="Ke H."/>
            <person name="Liu X.-M."/>
            <person name="Wang P."/>
            <person name="Xiang A.P."/>
            <person name="Yang F."/>
            <person name="Barber G.P."/>
            <person name="Haussler D."/>
            <person name="Karolchik D."/>
            <person name="Kern A.D."/>
            <person name="Kuhn R.M."/>
            <person name="Smith K.E."/>
            <person name="Zwieg A.S."/>
        </authorList>
    </citation>
    <scope>NUCLEOTIDE SEQUENCE [LARGE SCALE GENOMIC DNA]</scope>
    <source>
        <strain evidence="7">17573</strain>
    </source>
</reference>
<feature type="region of interest" description="Disordered" evidence="4">
    <location>
        <begin position="746"/>
        <end position="800"/>
    </location>
</feature>
<feature type="compositionally biased region" description="Basic and acidic residues" evidence="4">
    <location>
        <begin position="480"/>
        <end position="503"/>
    </location>
</feature>
<evidence type="ECO:0000313" key="8">
    <source>
        <dbReference type="VGNC" id="VGNC:73473"/>
    </source>
</evidence>
<gene>
    <name evidence="6 8" type="primary">HIRIP3</name>
</gene>
<accession>F6UD07</accession>
<dbReference type="Ensembl" id="ENSMMUT00000028521.4">
    <property type="protein sequence ID" value="ENSMMUP00000026686.4"/>
    <property type="gene ID" value="ENSMMUG00000020275.4"/>
</dbReference>
<dbReference type="GO" id="GO:0005634">
    <property type="term" value="C:nucleus"/>
    <property type="evidence" value="ECO:0000318"/>
    <property type="project" value="GO_Central"/>
</dbReference>
<keyword evidence="2" id="KW-0143">Chaperone</keyword>
<dbReference type="GO" id="GO:0006325">
    <property type="term" value="P:chromatin organization"/>
    <property type="evidence" value="ECO:0007669"/>
    <property type="project" value="Ensembl"/>
</dbReference>
<evidence type="ECO:0000259" key="5">
    <source>
        <dbReference type="SMART" id="SM01082"/>
    </source>
</evidence>
<keyword evidence="7" id="KW-1185">Reference proteome</keyword>
<evidence type="ECO:0000256" key="1">
    <source>
        <dbReference type="ARBA" id="ARBA00004123"/>
    </source>
</evidence>
<dbReference type="GO" id="GO:0005654">
    <property type="term" value="C:nucleoplasm"/>
    <property type="evidence" value="ECO:0007669"/>
    <property type="project" value="Ensembl"/>
</dbReference>